<name>A0A875RWC1_EENNA</name>
<dbReference type="RefSeq" id="XP_038777086.1">
    <property type="nucleotide sequence ID" value="XM_038921158.1"/>
</dbReference>
<sequence length="391" mass="43514">MSSYSTHSVGTVESNLSSANTPTNTAPSLSISHGIPNFNASLNSMDILTKPATESWNNSLKQSTSYLPGSMVWQTYTDTTRQQQQQQQTQLSAAPLQKSASESQYSYSDQASMDSLMNQFMQMNAPTAYHPQTQPQMQAQPSSSRLAAALPTNFQRPNDASTNYQQQIAMDPWKAQSSATDSRTSYVNRRNSVPLGRPMYSQAAAASMANRKIDSNSSGAGSTVAVTGGEDADIQVKLQLKDVVIAQLQEEVERSNKQAQAVASIELQMDSEGFEIPRNHEQLYRKLVEKLQITEKELEDTKTRLEALVTAIALNPSQSQYKYGRYDEQEIAHKIITKLKMLSEENEELSKMLSYGKAKEKDIEIGLLRAQNSELREKLLRLENKGDHDNK</sequence>
<feature type="compositionally biased region" description="Low complexity" evidence="2">
    <location>
        <begin position="78"/>
        <end position="90"/>
    </location>
</feature>
<feature type="coiled-coil region" evidence="1">
    <location>
        <begin position="238"/>
        <end position="311"/>
    </location>
</feature>
<feature type="region of interest" description="Disordered" evidence="2">
    <location>
        <begin position="78"/>
        <end position="108"/>
    </location>
</feature>
<feature type="compositionally biased region" description="Polar residues" evidence="2">
    <location>
        <begin position="175"/>
        <end position="191"/>
    </location>
</feature>
<evidence type="ECO:0008006" key="5">
    <source>
        <dbReference type="Google" id="ProtNLM"/>
    </source>
</evidence>
<feature type="region of interest" description="Disordered" evidence="2">
    <location>
        <begin position="171"/>
        <end position="194"/>
    </location>
</feature>
<reference evidence="3" key="1">
    <citation type="submission" date="2020-10" db="EMBL/GenBank/DDBJ databases">
        <authorList>
            <person name="Roach M.J.R."/>
        </authorList>
    </citation>
    <scope>NUCLEOTIDE SEQUENCE</scope>
    <source>
        <strain evidence="3">CBS 1945</strain>
    </source>
</reference>
<evidence type="ECO:0000256" key="1">
    <source>
        <dbReference type="SAM" id="Coils"/>
    </source>
</evidence>
<organism evidence="3 4">
    <name type="scientific">Eeniella nana</name>
    <name type="common">Yeast</name>
    <name type="synonym">Brettanomyces nanus</name>
    <dbReference type="NCBI Taxonomy" id="13502"/>
    <lineage>
        <taxon>Eukaryota</taxon>
        <taxon>Fungi</taxon>
        <taxon>Dikarya</taxon>
        <taxon>Ascomycota</taxon>
        <taxon>Saccharomycotina</taxon>
        <taxon>Pichiomycetes</taxon>
        <taxon>Pichiales</taxon>
        <taxon>Pichiaceae</taxon>
        <taxon>Brettanomyces</taxon>
    </lineage>
</organism>
<proteinExistence type="predicted"/>
<dbReference type="Proteomes" id="UP000662931">
    <property type="component" value="Chromosome 1"/>
</dbReference>
<keyword evidence="4" id="KW-1185">Reference proteome</keyword>
<keyword evidence="1" id="KW-0175">Coiled coil</keyword>
<protein>
    <recommendedName>
        <fullName evidence="5">Protein MUM2</fullName>
    </recommendedName>
</protein>
<feature type="region of interest" description="Disordered" evidence="2">
    <location>
        <begin position="1"/>
        <end position="28"/>
    </location>
</feature>
<feature type="compositionally biased region" description="Polar residues" evidence="2">
    <location>
        <begin position="98"/>
        <end position="108"/>
    </location>
</feature>
<gene>
    <name evidence="3" type="ORF">FOA43_000832</name>
</gene>
<dbReference type="OrthoDB" id="21221at2759"/>
<dbReference type="AlphaFoldDB" id="A0A875RWC1"/>
<dbReference type="EMBL" id="CP064812">
    <property type="protein sequence ID" value="QPG73521.1"/>
    <property type="molecule type" value="Genomic_DNA"/>
</dbReference>
<evidence type="ECO:0000256" key="2">
    <source>
        <dbReference type="SAM" id="MobiDB-lite"/>
    </source>
</evidence>
<evidence type="ECO:0000313" key="3">
    <source>
        <dbReference type="EMBL" id="QPG73521.1"/>
    </source>
</evidence>
<dbReference type="GeneID" id="62194233"/>
<dbReference type="KEGG" id="bnn:FOA43_000832"/>
<accession>A0A875RWC1</accession>
<evidence type="ECO:0000313" key="4">
    <source>
        <dbReference type="Proteomes" id="UP000662931"/>
    </source>
</evidence>